<evidence type="ECO:0008006" key="3">
    <source>
        <dbReference type="Google" id="ProtNLM"/>
    </source>
</evidence>
<dbReference type="Pfam" id="PF13350">
    <property type="entry name" value="Y_phosphatase3"/>
    <property type="match status" value="1"/>
</dbReference>
<dbReference type="OrthoDB" id="449382at2759"/>
<keyword evidence="2" id="KW-1185">Reference proteome</keyword>
<dbReference type="SUPFAM" id="SSF52799">
    <property type="entry name" value="(Phosphotyrosine protein) phosphatases II"/>
    <property type="match status" value="1"/>
</dbReference>
<dbReference type="EMBL" id="KZ613495">
    <property type="protein sequence ID" value="PMD18175.1"/>
    <property type="molecule type" value="Genomic_DNA"/>
</dbReference>
<dbReference type="PANTHER" id="PTHR31126:SF1">
    <property type="entry name" value="TYROSINE SPECIFIC PROTEIN PHOSPHATASES DOMAIN-CONTAINING PROTEIN"/>
    <property type="match status" value="1"/>
</dbReference>
<dbReference type="AlphaFoldDB" id="A0A2J6PVX9"/>
<dbReference type="InterPro" id="IPR029021">
    <property type="entry name" value="Prot-tyrosine_phosphatase-like"/>
</dbReference>
<gene>
    <name evidence="1" type="ORF">NA56DRAFT_245781</name>
</gene>
<sequence length="299" mass="32272">MAELPPQFVAIDGLSNFRDIGGWPIEDKDGKVIAKVRTGVFYRGPDTRTVTPAGIAKLKELGVTADFDLRSKGQIEKLGGPAPMEGIERIWAPAFPDGEYSPEKAAARYVQYASDGTEGIVQAFTDILTHGASAARIVMLHIASLNPDSPSACYIHCTTGNNRSGVFIGVILSLLGVKPEKIAEEYSLSDIGLRPTRAAAVERLMKSPVFAGAGGGGRERAERMVGARPESMLAMLEMVNRKWGGAEGYFKGEVGLTDEEIEKFRQIMTMRQGGRPHKRSGSIWDSTKAIATKIWGSMG</sequence>
<reference evidence="1 2" key="1">
    <citation type="submission" date="2016-05" db="EMBL/GenBank/DDBJ databases">
        <title>A degradative enzymes factory behind the ericoid mycorrhizal symbiosis.</title>
        <authorList>
            <consortium name="DOE Joint Genome Institute"/>
            <person name="Martino E."/>
            <person name="Morin E."/>
            <person name="Grelet G."/>
            <person name="Kuo A."/>
            <person name="Kohler A."/>
            <person name="Daghino S."/>
            <person name="Barry K."/>
            <person name="Choi C."/>
            <person name="Cichocki N."/>
            <person name="Clum A."/>
            <person name="Copeland A."/>
            <person name="Hainaut M."/>
            <person name="Haridas S."/>
            <person name="Labutti K."/>
            <person name="Lindquist E."/>
            <person name="Lipzen A."/>
            <person name="Khouja H.-R."/>
            <person name="Murat C."/>
            <person name="Ohm R."/>
            <person name="Olson A."/>
            <person name="Spatafora J."/>
            <person name="Veneault-Fourrey C."/>
            <person name="Henrissat B."/>
            <person name="Grigoriev I."/>
            <person name="Martin F."/>
            <person name="Perotto S."/>
        </authorList>
    </citation>
    <scope>NUCLEOTIDE SEQUENCE [LARGE SCALE GENOMIC DNA]</scope>
    <source>
        <strain evidence="1 2">UAMH 7357</strain>
    </source>
</reference>
<evidence type="ECO:0000313" key="1">
    <source>
        <dbReference type="EMBL" id="PMD18175.1"/>
    </source>
</evidence>
<dbReference type="PROSITE" id="PS00383">
    <property type="entry name" value="TYR_PHOSPHATASE_1"/>
    <property type="match status" value="1"/>
</dbReference>
<dbReference type="Proteomes" id="UP000235672">
    <property type="component" value="Unassembled WGS sequence"/>
</dbReference>
<organism evidence="1 2">
    <name type="scientific">Hyaloscypha hepaticicola</name>
    <dbReference type="NCBI Taxonomy" id="2082293"/>
    <lineage>
        <taxon>Eukaryota</taxon>
        <taxon>Fungi</taxon>
        <taxon>Dikarya</taxon>
        <taxon>Ascomycota</taxon>
        <taxon>Pezizomycotina</taxon>
        <taxon>Leotiomycetes</taxon>
        <taxon>Helotiales</taxon>
        <taxon>Hyaloscyphaceae</taxon>
        <taxon>Hyaloscypha</taxon>
    </lineage>
</organism>
<dbReference type="GO" id="GO:0004721">
    <property type="term" value="F:phosphoprotein phosphatase activity"/>
    <property type="evidence" value="ECO:0007669"/>
    <property type="project" value="InterPro"/>
</dbReference>
<dbReference type="Gene3D" id="3.90.190.10">
    <property type="entry name" value="Protein tyrosine phosphatase superfamily"/>
    <property type="match status" value="1"/>
</dbReference>
<accession>A0A2J6PVX9</accession>
<dbReference type="InterPro" id="IPR026893">
    <property type="entry name" value="Tyr/Ser_Pase_IphP-type"/>
</dbReference>
<dbReference type="InterPro" id="IPR016130">
    <property type="entry name" value="Tyr_Pase_AS"/>
</dbReference>
<name>A0A2J6PVX9_9HELO</name>
<evidence type="ECO:0000313" key="2">
    <source>
        <dbReference type="Proteomes" id="UP000235672"/>
    </source>
</evidence>
<proteinExistence type="predicted"/>
<dbReference type="STRING" id="1745343.A0A2J6PVX9"/>
<dbReference type="PANTHER" id="PTHR31126">
    <property type="entry name" value="TYROSINE-PROTEIN PHOSPHATASE"/>
    <property type="match status" value="1"/>
</dbReference>
<protein>
    <recommendedName>
        <fullName evidence="3">Tyrosine specific protein phosphatases domain-containing protein</fullName>
    </recommendedName>
</protein>